<dbReference type="Pfam" id="PF22381">
    <property type="entry name" value="Staph_reg_Sar_Rot"/>
    <property type="match status" value="1"/>
</dbReference>
<dbReference type="GO" id="GO:0006950">
    <property type="term" value="P:response to stress"/>
    <property type="evidence" value="ECO:0007669"/>
    <property type="project" value="TreeGrafter"/>
</dbReference>
<dbReference type="RefSeq" id="WP_185989867.1">
    <property type="nucleotide sequence ID" value="NZ_JACCAE010000001.1"/>
</dbReference>
<dbReference type="Gene3D" id="1.10.10.10">
    <property type="entry name" value="Winged helix-like DNA-binding domain superfamily/Winged helix DNA-binding domain"/>
    <property type="match status" value="1"/>
</dbReference>
<organism evidence="7 8">
    <name type="scientific">Janibacter cremeus</name>
    <dbReference type="NCBI Taxonomy" id="1285192"/>
    <lineage>
        <taxon>Bacteria</taxon>
        <taxon>Bacillati</taxon>
        <taxon>Actinomycetota</taxon>
        <taxon>Actinomycetes</taxon>
        <taxon>Micrococcales</taxon>
        <taxon>Intrasporangiaceae</taxon>
        <taxon>Janibacter</taxon>
    </lineage>
</organism>
<evidence type="ECO:0000259" key="6">
    <source>
        <dbReference type="PROSITE" id="PS50995"/>
    </source>
</evidence>
<protein>
    <submittedName>
        <fullName evidence="7">DNA-binding MarR family transcriptional regulator</fullName>
    </submittedName>
</protein>
<evidence type="ECO:0000256" key="2">
    <source>
        <dbReference type="ARBA" id="ARBA00022490"/>
    </source>
</evidence>
<reference evidence="7 8" key="1">
    <citation type="submission" date="2020-07" db="EMBL/GenBank/DDBJ databases">
        <title>Sequencing the genomes of 1000 actinobacteria strains.</title>
        <authorList>
            <person name="Klenk H.-P."/>
        </authorList>
    </citation>
    <scope>NUCLEOTIDE SEQUENCE [LARGE SCALE GENOMIC DNA]</scope>
    <source>
        <strain evidence="7 8">DSM 26154</strain>
    </source>
</reference>
<comment type="subcellular location">
    <subcellularLocation>
        <location evidence="1">Cytoplasm</location>
    </subcellularLocation>
</comment>
<dbReference type="InterPro" id="IPR000835">
    <property type="entry name" value="HTH_MarR-typ"/>
</dbReference>
<dbReference type="SUPFAM" id="SSF46785">
    <property type="entry name" value="Winged helix' DNA-binding domain"/>
    <property type="match status" value="1"/>
</dbReference>
<sequence>MRSTPALDLELDHQLCFALYDASRAVIRAYGPLLSDLGLTYPQYITMLVLWEAPDAVPVGSIGARLHLSSSTLTPLLKRLESLDLVKRDRDPDDERRVLVSLTTAGVQMRDRASTIPCQIAPQLGLDLAEEERLRDTLHQVTRALDGNLPPV</sequence>
<feature type="domain" description="HTH marR-type" evidence="6">
    <location>
        <begin position="12"/>
        <end position="143"/>
    </location>
</feature>
<accession>A0A852VIE5</accession>
<keyword evidence="3" id="KW-0805">Transcription regulation</keyword>
<keyword evidence="2" id="KW-0963">Cytoplasm</keyword>
<dbReference type="InterPro" id="IPR036390">
    <property type="entry name" value="WH_DNA-bd_sf"/>
</dbReference>
<name>A0A852VIE5_9MICO</name>
<dbReference type="PROSITE" id="PS50995">
    <property type="entry name" value="HTH_MARR_2"/>
    <property type="match status" value="1"/>
</dbReference>
<evidence type="ECO:0000256" key="4">
    <source>
        <dbReference type="ARBA" id="ARBA00023125"/>
    </source>
</evidence>
<proteinExistence type="predicted"/>
<evidence type="ECO:0000256" key="1">
    <source>
        <dbReference type="ARBA" id="ARBA00004496"/>
    </source>
</evidence>
<dbReference type="Proteomes" id="UP000554054">
    <property type="component" value="Unassembled WGS sequence"/>
</dbReference>
<dbReference type="InterPro" id="IPR055166">
    <property type="entry name" value="Transc_reg_Sar_Rot_HTH"/>
</dbReference>
<dbReference type="AlphaFoldDB" id="A0A852VIE5"/>
<dbReference type="GO" id="GO:0003677">
    <property type="term" value="F:DNA binding"/>
    <property type="evidence" value="ECO:0007669"/>
    <property type="project" value="UniProtKB-KW"/>
</dbReference>
<dbReference type="GO" id="GO:0005737">
    <property type="term" value="C:cytoplasm"/>
    <property type="evidence" value="ECO:0007669"/>
    <property type="project" value="UniProtKB-SubCell"/>
</dbReference>
<dbReference type="GO" id="GO:0003700">
    <property type="term" value="F:DNA-binding transcription factor activity"/>
    <property type="evidence" value="ECO:0007669"/>
    <property type="project" value="InterPro"/>
</dbReference>
<dbReference type="PANTHER" id="PTHR33164">
    <property type="entry name" value="TRANSCRIPTIONAL REGULATOR, MARR FAMILY"/>
    <property type="match status" value="1"/>
</dbReference>
<dbReference type="FunFam" id="1.10.10.10:FF:000163">
    <property type="entry name" value="MarR family transcriptional regulator"/>
    <property type="match status" value="1"/>
</dbReference>
<dbReference type="InterPro" id="IPR039422">
    <property type="entry name" value="MarR/SlyA-like"/>
</dbReference>
<dbReference type="SMART" id="SM00347">
    <property type="entry name" value="HTH_MARR"/>
    <property type="match status" value="1"/>
</dbReference>
<keyword evidence="4 7" id="KW-0238">DNA-binding</keyword>
<evidence type="ECO:0000256" key="5">
    <source>
        <dbReference type="ARBA" id="ARBA00023163"/>
    </source>
</evidence>
<keyword evidence="8" id="KW-1185">Reference proteome</keyword>
<evidence type="ECO:0000313" key="8">
    <source>
        <dbReference type="Proteomes" id="UP000554054"/>
    </source>
</evidence>
<dbReference type="EMBL" id="JACCAE010000001">
    <property type="protein sequence ID" value="NYF96867.1"/>
    <property type="molecule type" value="Genomic_DNA"/>
</dbReference>
<gene>
    <name evidence="7" type="ORF">BJY20_000259</name>
</gene>
<dbReference type="InterPro" id="IPR036388">
    <property type="entry name" value="WH-like_DNA-bd_sf"/>
</dbReference>
<dbReference type="PANTHER" id="PTHR33164:SF5">
    <property type="entry name" value="ORGANIC HYDROPEROXIDE RESISTANCE TRANSCRIPTIONAL REGULATOR"/>
    <property type="match status" value="1"/>
</dbReference>
<evidence type="ECO:0000313" key="7">
    <source>
        <dbReference type="EMBL" id="NYF96867.1"/>
    </source>
</evidence>
<keyword evidence="5" id="KW-0804">Transcription</keyword>
<evidence type="ECO:0000256" key="3">
    <source>
        <dbReference type="ARBA" id="ARBA00023015"/>
    </source>
</evidence>
<comment type="caution">
    <text evidence="7">The sequence shown here is derived from an EMBL/GenBank/DDBJ whole genome shotgun (WGS) entry which is preliminary data.</text>
</comment>